<feature type="region of interest" description="Disordered" evidence="9">
    <location>
        <begin position="872"/>
        <end position="896"/>
    </location>
</feature>
<comment type="similarity">
    <text evidence="2 8">Belongs to the type IA topoisomerase family.</text>
</comment>
<dbReference type="Pfam" id="PF01751">
    <property type="entry name" value="Toprim"/>
    <property type="match status" value="1"/>
</dbReference>
<feature type="region of interest" description="Disordered" evidence="9">
    <location>
        <begin position="706"/>
        <end position="725"/>
    </location>
</feature>
<dbReference type="Gene3D" id="3.40.50.140">
    <property type="match status" value="1"/>
</dbReference>
<keyword evidence="5 8" id="KW-0799">Topoisomerase</keyword>
<dbReference type="SMART" id="SM00493">
    <property type="entry name" value="TOPRIM"/>
    <property type="match status" value="1"/>
</dbReference>
<dbReference type="Gene3D" id="1.10.460.10">
    <property type="entry name" value="Topoisomerase I, domain 2"/>
    <property type="match status" value="1"/>
</dbReference>
<dbReference type="Pfam" id="PF13368">
    <property type="entry name" value="Toprim_C_rpt"/>
    <property type="match status" value="4"/>
</dbReference>
<dbReference type="InterPro" id="IPR023405">
    <property type="entry name" value="Topo_IA_core_domain"/>
</dbReference>
<keyword evidence="7 8" id="KW-0413">Isomerase</keyword>
<dbReference type="PROSITE" id="PS52039">
    <property type="entry name" value="TOPO_IA_2"/>
    <property type="match status" value="1"/>
</dbReference>
<dbReference type="CDD" id="cd03363">
    <property type="entry name" value="TOPRIM_TopoIA_TopoI"/>
    <property type="match status" value="1"/>
</dbReference>
<evidence type="ECO:0000256" key="7">
    <source>
        <dbReference type="ARBA" id="ARBA00023235"/>
    </source>
</evidence>
<keyword evidence="13" id="KW-1185">Reference proteome</keyword>
<dbReference type="PROSITE" id="PS00396">
    <property type="entry name" value="TOPO_IA_1"/>
    <property type="match status" value="1"/>
</dbReference>
<dbReference type="InterPro" id="IPR006171">
    <property type="entry name" value="TOPRIM_dom"/>
</dbReference>
<comment type="subunit">
    <text evidence="8">Monomer.</text>
</comment>
<dbReference type="PANTHER" id="PTHR42785">
    <property type="entry name" value="DNA TOPOISOMERASE, TYPE IA, CORE"/>
    <property type="match status" value="1"/>
</dbReference>
<evidence type="ECO:0000256" key="6">
    <source>
        <dbReference type="ARBA" id="ARBA00023125"/>
    </source>
</evidence>
<feature type="region of interest" description="Interaction with DNA" evidence="8">
    <location>
        <begin position="191"/>
        <end position="196"/>
    </location>
</feature>
<evidence type="ECO:0000256" key="5">
    <source>
        <dbReference type="ARBA" id="ARBA00023029"/>
    </source>
</evidence>
<dbReference type="PANTHER" id="PTHR42785:SF1">
    <property type="entry name" value="DNA TOPOISOMERASE"/>
    <property type="match status" value="1"/>
</dbReference>
<comment type="catalytic activity">
    <reaction evidence="1 8">
        <text>ATP-independent breakage of single-stranded DNA, followed by passage and rejoining.</text>
        <dbReference type="EC" id="5.6.2.1"/>
    </reaction>
</comment>
<feature type="compositionally biased region" description="Basic residues" evidence="9">
    <location>
        <begin position="880"/>
        <end position="896"/>
    </location>
</feature>
<feature type="active site" description="O-(5'-phospho-DNA)-tyrosine intermediate" evidence="8">
    <location>
        <position position="338"/>
    </location>
</feature>
<evidence type="ECO:0000259" key="10">
    <source>
        <dbReference type="PROSITE" id="PS50880"/>
    </source>
</evidence>
<dbReference type="SMART" id="SM00436">
    <property type="entry name" value="TOP1Bc"/>
    <property type="match status" value="1"/>
</dbReference>
<comment type="caution">
    <text evidence="12">The sequence shown here is derived from an EMBL/GenBank/DDBJ whole genome shotgun (WGS) entry which is preliminary data.</text>
</comment>
<feature type="domain" description="Toprim" evidence="10">
    <location>
        <begin position="18"/>
        <end position="142"/>
    </location>
</feature>
<feature type="site" description="Interaction with DNA" evidence="8">
    <location>
        <position position="167"/>
    </location>
</feature>
<feature type="domain" description="Topo IA-type catalytic" evidence="11">
    <location>
        <begin position="157"/>
        <end position="606"/>
    </location>
</feature>
<feature type="site" description="Interaction with DNA" evidence="8">
    <location>
        <position position="340"/>
    </location>
</feature>
<dbReference type="InterPro" id="IPR003602">
    <property type="entry name" value="Topo_IA_DNA-bd_dom"/>
</dbReference>
<dbReference type="PROSITE" id="PS50880">
    <property type="entry name" value="TOPRIM"/>
    <property type="match status" value="1"/>
</dbReference>
<dbReference type="Pfam" id="PF01131">
    <property type="entry name" value="Topoisom_bac"/>
    <property type="match status" value="1"/>
</dbReference>
<evidence type="ECO:0000256" key="2">
    <source>
        <dbReference type="ARBA" id="ARBA00009446"/>
    </source>
</evidence>
<evidence type="ECO:0000259" key="11">
    <source>
        <dbReference type="PROSITE" id="PS52039"/>
    </source>
</evidence>
<dbReference type="InterPro" id="IPR005733">
    <property type="entry name" value="TopoI_bac-type"/>
</dbReference>
<dbReference type="HAMAP" id="MF_00952">
    <property type="entry name" value="Topoisom_1_prok"/>
    <property type="match status" value="1"/>
</dbReference>
<dbReference type="GO" id="GO:0003917">
    <property type="term" value="F:DNA topoisomerase type I (single strand cut, ATP-independent) activity"/>
    <property type="evidence" value="ECO:0007669"/>
    <property type="project" value="UniProtKB-EC"/>
</dbReference>
<dbReference type="InterPro" id="IPR000380">
    <property type="entry name" value="Topo_IA"/>
</dbReference>
<dbReference type="EMBL" id="JAXCEH010000005">
    <property type="protein sequence ID" value="MFA1554411.1"/>
    <property type="molecule type" value="Genomic_DNA"/>
</dbReference>
<evidence type="ECO:0000256" key="9">
    <source>
        <dbReference type="SAM" id="MobiDB-lite"/>
    </source>
</evidence>
<dbReference type="NCBIfam" id="TIGR01051">
    <property type="entry name" value="topA_bact"/>
    <property type="match status" value="1"/>
</dbReference>
<dbReference type="Gene3D" id="1.10.290.10">
    <property type="entry name" value="Topoisomerase I, domain 4"/>
    <property type="match status" value="1"/>
</dbReference>
<evidence type="ECO:0000313" key="12">
    <source>
        <dbReference type="EMBL" id="MFA1554411.1"/>
    </source>
</evidence>
<evidence type="ECO:0000256" key="4">
    <source>
        <dbReference type="ARBA" id="ARBA00022842"/>
    </source>
</evidence>
<dbReference type="CDD" id="cd00186">
    <property type="entry name" value="TOP1Ac"/>
    <property type="match status" value="1"/>
</dbReference>
<dbReference type="InterPro" id="IPR013825">
    <property type="entry name" value="Topo_IA_cen_sub2"/>
</dbReference>
<dbReference type="InterPro" id="IPR034149">
    <property type="entry name" value="TOPRIM_TopoI"/>
</dbReference>
<dbReference type="InterPro" id="IPR013497">
    <property type="entry name" value="Topo_IA_cen"/>
</dbReference>
<comment type="function">
    <text evidence="8">Releases the supercoiling and torsional tension of DNA, which is introduced during the DNA replication and transcription, by transiently cleaving and rejoining one strand of the DNA duplex. Introduces a single-strand break via transesterification at a target site in duplex DNA. The scissile phosphodiester is attacked by the catalytic tyrosine of the enzyme, resulting in the formation of a DNA-(5'-phosphotyrosyl)-enzyme intermediate and the expulsion of a 3'-OH DNA strand. The free DNA strand then undergoes passage around the unbroken strand, thus removing DNA supercoils. Finally, in the religation step, the DNA 3'-OH attacks the covalent intermediate to expel the active-site tyrosine and restore the DNA phosphodiester backbone.</text>
</comment>
<reference evidence="12 13" key="1">
    <citation type="submission" date="2023-11" db="EMBL/GenBank/DDBJ databases">
        <title>Actinomadura monticuli sp. nov., isolated from volcanic ash.</title>
        <authorList>
            <person name="Lee S.D."/>
            <person name="Yang H."/>
            <person name="Kim I.S."/>
        </authorList>
    </citation>
    <scope>NUCLEOTIDE SEQUENCE [LARGE SCALE GENOMIC DNA]</scope>
    <source>
        <strain evidence="12 13">DSM 45346</strain>
    </source>
</reference>
<dbReference type="InterPro" id="IPR003601">
    <property type="entry name" value="Topo_IA_2"/>
</dbReference>
<feature type="site" description="Interaction with DNA" evidence="8">
    <location>
        <position position="538"/>
    </location>
</feature>
<dbReference type="Proteomes" id="UP001569904">
    <property type="component" value="Unassembled WGS sequence"/>
</dbReference>
<dbReference type="InterPro" id="IPR023406">
    <property type="entry name" value="Topo_IA_AS"/>
</dbReference>
<dbReference type="EC" id="5.6.2.1" evidence="8"/>
<evidence type="ECO:0000313" key="13">
    <source>
        <dbReference type="Proteomes" id="UP001569904"/>
    </source>
</evidence>
<dbReference type="InterPro" id="IPR028612">
    <property type="entry name" value="Topoisom_1_IA"/>
</dbReference>
<protein>
    <recommendedName>
        <fullName evidence="8">DNA topoisomerase 1</fullName>
        <ecNumber evidence="8">5.6.2.1</ecNumber>
    </recommendedName>
    <alternativeName>
        <fullName evidence="8">DNA topoisomerase I</fullName>
    </alternativeName>
</protein>
<feature type="site" description="Interaction with DNA" evidence="8">
    <location>
        <position position="183"/>
    </location>
</feature>
<evidence type="ECO:0000256" key="3">
    <source>
        <dbReference type="ARBA" id="ARBA00022723"/>
    </source>
</evidence>
<dbReference type="PRINTS" id="PR00417">
    <property type="entry name" value="PRTPISMRASEI"/>
</dbReference>
<gene>
    <name evidence="8 12" type="primary">topA</name>
    <name evidence="12" type="ORF">SM436_12020</name>
</gene>
<sequence length="896" mass="98967">MPAKNGTANSGRGNGAGTRLVIVESPAKAKTIAGYLGRGYIVESSIGHIRDLPGSASEVPAKYKGEPWAKLGVNVEREFEPLYVVNTDKRQQVQKLKKLLAEADELYLATDEDREGEAIAWHLQEVLKPKVPVHRMVFNEITKDAIQRAAANPRELNMPLVDAQETRRVLDRLYGYEVSPVLWKKVMPKLSAGRVQSVATRLVVERERERIAFVPAHYWDIAAQFDTGLDEEPKVFKAGLVSVDDRRVAQGRDFASDGTLKTRDVLHLDEEAARGLAERLRDRPYEVKSVERKPYTRKPYPPFRTTTLQQEASRKLSFSAKYTMSVAQKLYENGFITYMRTDSITLSETAITAARRQAASLFGGEYVPDKPRVYASKVKNAQEAHEAIRPAGDTFRTPAETGLTGDQFRLYELIWKRTIASQMKDAAGQSVSIRVTGLSTRDERAEFGATGKTITFYGFLKAYVESADDPSTDRDDQERRLPNLAEGDALTANAVDAEGHSTRPPARYTEASLVKELEEREIGRPSTYASIIGTILAREYVFKKGTALVPSFLAFAVTNLLEQHFGNLVDYDFTAHMEDGLDEIARGDAERVPWLNRFYFGDNGDEGLKELVGDIGDIDAKGISSFPIRGTDIMVRVGRYGSYLDRDGERVNIPDDIAPDELTAEKAEELFAQPSGDRELGADPATGHMIVAKSGRFGPYVTEILPEAAPPPEGKKRTKKADAAKPRTGSLFKSMSLDTITLDDALKLLSLPRTLGELDGEPVTAQNGRFGPYIKRGTDSRSLGSEEELFTVTLEQAKELFAQPKQRGRRAAAAAPLRELGKDPASEKPVVVKEGRFGPYVTDGETNASLRKGDEVESITIQRAAELLAERREKVAAGGGKKKTTTRRRTSAKSGS</sequence>
<evidence type="ECO:0000256" key="1">
    <source>
        <dbReference type="ARBA" id="ARBA00000213"/>
    </source>
</evidence>
<proteinExistence type="inferred from homology"/>
<dbReference type="InterPro" id="IPR013826">
    <property type="entry name" value="Topo_IA_cen_sub3"/>
</dbReference>
<dbReference type="RefSeq" id="WP_371940821.1">
    <property type="nucleotide sequence ID" value="NZ_JAXCEH010000005.1"/>
</dbReference>
<dbReference type="SMART" id="SM00437">
    <property type="entry name" value="TOP1Ac"/>
    <property type="match status" value="1"/>
</dbReference>
<dbReference type="InterPro" id="IPR025589">
    <property type="entry name" value="Toprim_C_rpt"/>
</dbReference>
<keyword evidence="6 8" id="KW-0238">DNA-binding</keyword>
<dbReference type="Gene3D" id="2.70.20.10">
    <property type="entry name" value="Topoisomerase I, domain 3"/>
    <property type="match status" value="1"/>
</dbReference>
<keyword evidence="4" id="KW-0460">Magnesium</keyword>
<dbReference type="InterPro" id="IPR013824">
    <property type="entry name" value="Topo_IA_cen_sub1"/>
</dbReference>
<name>A0ABV4QUW8_9ACTN</name>
<feature type="site" description="Interaction with DNA" evidence="8">
    <location>
        <position position="168"/>
    </location>
</feature>
<feature type="site" description="Interaction with DNA" evidence="8">
    <location>
        <position position="171"/>
    </location>
</feature>
<organism evidence="12 13">
    <name type="scientific">Actinomadura chokoriensis</name>
    <dbReference type="NCBI Taxonomy" id="454156"/>
    <lineage>
        <taxon>Bacteria</taxon>
        <taxon>Bacillati</taxon>
        <taxon>Actinomycetota</taxon>
        <taxon>Actinomycetes</taxon>
        <taxon>Streptosporangiales</taxon>
        <taxon>Thermomonosporaceae</taxon>
        <taxon>Actinomadura</taxon>
    </lineage>
</organism>
<accession>A0ABV4QUW8</accession>
<dbReference type="SUPFAM" id="SSF56712">
    <property type="entry name" value="Prokaryotic type I DNA topoisomerase"/>
    <property type="match status" value="1"/>
</dbReference>
<keyword evidence="3" id="KW-0479">Metal-binding</keyword>
<feature type="site" description="Interaction with DNA" evidence="8">
    <location>
        <position position="48"/>
    </location>
</feature>
<feature type="region of interest" description="Disordered" evidence="9">
    <location>
        <begin position="491"/>
        <end position="510"/>
    </location>
</feature>
<evidence type="ECO:0000256" key="8">
    <source>
        <dbReference type="HAMAP-Rule" id="MF_00952"/>
    </source>
</evidence>
<feature type="site" description="Interaction with DNA" evidence="8">
    <location>
        <position position="176"/>
    </location>
</feature>